<dbReference type="Pfam" id="PF06312">
    <property type="entry name" value="Neurexophilin"/>
    <property type="match status" value="1"/>
</dbReference>
<evidence type="ECO:0000313" key="5">
    <source>
        <dbReference type="Proteomes" id="UP000034805"/>
    </source>
</evidence>
<dbReference type="Proteomes" id="UP000034805">
    <property type="component" value="Unassembled WGS sequence"/>
</dbReference>
<sequence length="588" mass="66075">MPGTPFSAPQHAEPGGRENRDGKTQMRSRSSGVRGSGKFSVSGTGGRSVDRQSGSEQESMGEKLNGKTVLALYNVPNIIEATFRPLASARLDWNQSHCRSLGLAPSPEEATEEHHLLESIAWPESPGPLLPLQKSSDPAHSFFTIWPADREWHVGDQLQVLVHMRDFQGHPKHHGGDFLLARLYSPKLGAGVAGHVVDHQNGLYSVLFWLPWEGQAYMKVTMVHSSEAVRVLKRLREERPDRVYFKSLFRSGPFSETTVCNLCLPSHQPLCNYTNSRTGEPWFCYKPKLLSCDVRVSHAKGGYQKNLLTRKEELLFQSNVNIKVSIPALGPDHITVLPESKAKPEKEKSGVVKFLPSGFYYNHVWQTTSRAPLRQFLDTSAITQCLQGKAVLIFGDSTARQWYEYLNAAVPDLKEVNLNSPKNVGPFMSVDIVHNILLKYRCHGPPIRFSTVAASQLHYIADELEEVAGGRDTVVMVSVWSHFSTFPVEVYIRRLRAIRRAILHLLQRAPDTLVIVRTGNPQALNQEVSLYNSDWFSLQFYVVLRSMFQGLNVVLVDAWEMVVAHHLPHDLHPPLAIIKNMINVILSH</sequence>
<organism evidence="4 5">
    <name type="scientific">Scleropages formosus</name>
    <name type="common">Asian bonytongue</name>
    <name type="synonym">Osteoglossum formosum</name>
    <dbReference type="NCBI Taxonomy" id="113540"/>
    <lineage>
        <taxon>Eukaryota</taxon>
        <taxon>Metazoa</taxon>
        <taxon>Chordata</taxon>
        <taxon>Craniata</taxon>
        <taxon>Vertebrata</taxon>
        <taxon>Euteleostomi</taxon>
        <taxon>Actinopterygii</taxon>
        <taxon>Neopterygii</taxon>
        <taxon>Teleostei</taxon>
        <taxon>Osteoglossocephala</taxon>
        <taxon>Osteoglossomorpha</taxon>
        <taxon>Osteoglossiformes</taxon>
        <taxon>Osteoglossidae</taxon>
        <taxon>Scleropages</taxon>
    </lineage>
</organism>
<evidence type="ECO:0000313" key="4">
    <source>
        <dbReference type="EMBL" id="KPP61674.1"/>
    </source>
</evidence>
<evidence type="ECO:0000259" key="3">
    <source>
        <dbReference type="Pfam" id="PF24536"/>
    </source>
</evidence>
<dbReference type="PANTHER" id="PTHR16165">
    <property type="entry name" value="NXPE FAMILY MEMBER"/>
    <property type="match status" value="1"/>
</dbReference>
<reference evidence="4 5" key="1">
    <citation type="submission" date="2015-08" db="EMBL/GenBank/DDBJ databases">
        <title>The genome of the Asian arowana (Scleropages formosus).</title>
        <authorList>
            <person name="Tan M.H."/>
            <person name="Gan H.M."/>
            <person name="Croft L.J."/>
            <person name="Austin C.M."/>
        </authorList>
    </citation>
    <scope>NUCLEOTIDE SEQUENCE [LARGE SCALE GENOMIC DNA]</scope>
    <source>
        <strain evidence="4">Aro1</strain>
    </source>
</reference>
<gene>
    <name evidence="4" type="ORF">Z043_120201</name>
</gene>
<protein>
    <submittedName>
        <fullName evidence="4">NXPE family member 3-like</fullName>
    </submittedName>
</protein>
<accession>A0A0P7UJX2</accession>
<comment type="caution">
    <text evidence="4">The sequence shown here is derived from an EMBL/GenBank/DDBJ whole genome shotgun (WGS) entry which is preliminary data.</text>
</comment>
<comment type="similarity">
    <text evidence="1">Belongs to the NXPE family.</text>
</comment>
<dbReference type="InterPro" id="IPR014756">
    <property type="entry name" value="Ig_E-set"/>
</dbReference>
<dbReference type="PANTHER" id="PTHR16165:SF9">
    <property type="entry name" value="NXPE FAMILY MEMBER 3"/>
    <property type="match status" value="1"/>
</dbReference>
<dbReference type="AlphaFoldDB" id="A0A0P7UJX2"/>
<evidence type="ECO:0000256" key="1">
    <source>
        <dbReference type="ARBA" id="ARBA00005431"/>
    </source>
</evidence>
<evidence type="ECO:0000256" key="2">
    <source>
        <dbReference type="SAM" id="MobiDB-lite"/>
    </source>
</evidence>
<feature type="region of interest" description="Disordered" evidence="2">
    <location>
        <begin position="1"/>
        <end position="62"/>
    </location>
</feature>
<name>A0A0P7UJX2_SCLFO</name>
<feature type="domain" description="NXPE C-terminal" evidence="3">
    <location>
        <begin position="375"/>
        <end position="588"/>
    </location>
</feature>
<feature type="compositionally biased region" description="Basic and acidic residues" evidence="2">
    <location>
        <begin position="14"/>
        <end position="24"/>
    </location>
</feature>
<dbReference type="EMBL" id="JARO02009402">
    <property type="protein sequence ID" value="KPP61674.1"/>
    <property type="molecule type" value="Genomic_DNA"/>
</dbReference>
<dbReference type="InterPro" id="IPR026845">
    <property type="entry name" value="NXPH/NXPE"/>
</dbReference>
<dbReference type="Pfam" id="PF24536">
    <property type="entry name" value="NXPE4_C"/>
    <property type="match status" value="1"/>
</dbReference>
<dbReference type="SUPFAM" id="SSF81296">
    <property type="entry name" value="E set domains"/>
    <property type="match status" value="1"/>
</dbReference>
<dbReference type="GO" id="GO:0007399">
    <property type="term" value="P:nervous system development"/>
    <property type="evidence" value="ECO:0007669"/>
    <property type="project" value="UniProtKB-ARBA"/>
</dbReference>
<feature type="compositionally biased region" description="Low complexity" evidence="2">
    <location>
        <begin position="27"/>
        <end position="42"/>
    </location>
</feature>
<dbReference type="InterPro" id="IPR057106">
    <property type="entry name" value="NXPE4_C"/>
</dbReference>
<proteinExistence type="inferred from homology"/>
<feature type="non-terminal residue" evidence="4">
    <location>
        <position position="588"/>
    </location>
</feature>